<evidence type="ECO:0000313" key="2">
    <source>
        <dbReference type="Proteomes" id="UP000241074"/>
    </source>
</evidence>
<dbReference type="KEGG" id="xba:C7S18_18900"/>
<gene>
    <name evidence="1" type="ORF">C7S18_18900</name>
</gene>
<reference evidence="1 2" key="2">
    <citation type="submission" date="2018-03" db="EMBL/GenBank/DDBJ databases">
        <authorList>
            <person name="Keele B.F."/>
        </authorList>
    </citation>
    <scope>NUCLEOTIDE SEQUENCE [LARGE SCALE GENOMIC DNA]</scope>
    <source>
        <strain evidence="1 2">D13</strain>
    </source>
</reference>
<reference evidence="1 2" key="1">
    <citation type="submission" date="2018-03" db="EMBL/GenBank/DDBJ databases">
        <title>Ahniella affigens gen. nov., sp. nov., a gammaproteobacterium isolated from sandy soil near a stream.</title>
        <authorList>
            <person name="Ko Y."/>
            <person name="Kim J.-H."/>
        </authorList>
    </citation>
    <scope>NUCLEOTIDE SEQUENCE [LARGE SCALE GENOMIC DNA]</scope>
    <source>
        <strain evidence="1 2">D13</strain>
    </source>
</reference>
<proteinExistence type="predicted"/>
<accession>A0A2P1PW96</accession>
<dbReference type="AlphaFoldDB" id="A0A2P1PW96"/>
<evidence type="ECO:0000313" key="1">
    <source>
        <dbReference type="EMBL" id="AVP99110.1"/>
    </source>
</evidence>
<name>A0A2P1PW96_9GAMM</name>
<protein>
    <submittedName>
        <fullName evidence="1">Uncharacterized protein</fullName>
    </submittedName>
</protein>
<dbReference type="Proteomes" id="UP000241074">
    <property type="component" value="Chromosome"/>
</dbReference>
<organism evidence="1 2">
    <name type="scientific">Ahniella affigens</name>
    <dbReference type="NCBI Taxonomy" id="2021234"/>
    <lineage>
        <taxon>Bacteria</taxon>
        <taxon>Pseudomonadati</taxon>
        <taxon>Pseudomonadota</taxon>
        <taxon>Gammaproteobacteria</taxon>
        <taxon>Lysobacterales</taxon>
        <taxon>Rhodanobacteraceae</taxon>
        <taxon>Ahniella</taxon>
    </lineage>
</organism>
<dbReference type="EMBL" id="CP027860">
    <property type="protein sequence ID" value="AVP99110.1"/>
    <property type="molecule type" value="Genomic_DNA"/>
</dbReference>
<sequence>MKPHIEFANMFQRHRTETEKRQKDQLLMKQRNVATVLISLLLCSCSKGLRQGCDGPPLDHVTIVAIAEAYLDGEKISREFRKQAEVRIRDEGCRYEYELSESLDTFGIGYVVEIDRAGHVVDFYSTE</sequence>
<keyword evidence="2" id="KW-1185">Reference proteome</keyword>